<evidence type="ECO:0000313" key="3">
    <source>
        <dbReference type="Proteomes" id="UP000572007"/>
    </source>
</evidence>
<accession>A0A846WAB9</accession>
<sequence>MEELEFPGVENRQRFVEFALNLRTQVIGDPDAFENATMPRFLEALAAFVENRQSIPVGIDWNFLALLLYAGLNYE</sequence>
<organism evidence="2 3">
    <name type="scientific">Nocardia coubleae</name>
    <dbReference type="NCBI Taxonomy" id="356147"/>
    <lineage>
        <taxon>Bacteria</taxon>
        <taxon>Bacillati</taxon>
        <taxon>Actinomycetota</taxon>
        <taxon>Actinomycetes</taxon>
        <taxon>Mycobacteriales</taxon>
        <taxon>Nocardiaceae</taxon>
        <taxon>Nocardia</taxon>
    </lineage>
</organism>
<evidence type="ECO:0000259" key="1">
    <source>
        <dbReference type="Pfam" id="PF24693"/>
    </source>
</evidence>
<protein>
    <recommendedName>
        <fullName evidence="1">DUF7660 domain-containing protein</fullName>
    </recommendedName>
</protein>
<name>A0A846WAB9_9NOCA</name>
<evidence type="ECO:0000313" key="2">
    <source>
        <dbReference type="EMBL" id="NKX89636.1"/>
    </source>
</evidence>
<proteinExistence type="predicted"/>
<dbReference type="Pfam" id="PF24693">
    <property type="entry name" value="DUF7660"/>
    <property type="match status" value="1"/>
</dbReference>
<comment type="caution">
    <text evidence="2">The sequence shown here is derived from an EMBL/GenBank/DDBJ whole genome shotgun (WGS) entry which is preliminary data.</text>
</comment>
<gene>
    <name evidence="2" type="ORF">HGA10_20300</name>
</gene>
<reference evidence="2 3" key="1">
    <citation type="submission" date="2020-04" db="EMBL/GenBank/DDBJ databases">
        <title>MicrobeNet Type strains.</title>
        <authorList>
            <person name="Nicholson A.C."/>
        </authorList>
    </citation>
    <scope>NUCLEOTIDE SEQUENCE [LARGE SCALE GENOMIC DNA]</scope>
    <source>
        <strain evidence="2 3">DSM 44960</strain>
    </source>
</reference>
<dbReference type="EMBL" id="JAAXOM010000005">
    <property type="protein sequence ID" value="NKX89636.1"/>
    <property type="molecule type" value="Genomic_DNA"/>
</dbReference>
<dbReference type="AlphaFoldDB" id="A0A846WAB9"/>
<dbReference type="Proteomes" id="UP000572007">
    <property type="component" value="Unassembled WGS sequence"/>
</dbReference>
<dbReference type="RefSeq" id="WP_157104754.1">
    <property type="nucleotide sequence ID" value="NZ_JAAXOM010000005.1"/>
</dbReference>
<keyword evidence="3" id="KW-1185">Reference proteome</keyword>
<feature type="domain" description="DUF7660" evidence="1">
    <location>
        <begin position="11"/>
        <end position="75"/>
    </location>
</feature>
<dbReference type="InterPro" id="IPR056077">
    <property type="entry name" value="DUF7660"/>
</dbReference>